<keyword evidence="2" id="KW-1185">Reference proteome</keyword>
<proteinExistence type="predicted"/>
<evidence type="ECO:0000313" key="1">
    <source>
        <dbReference type="EMBL" id="TYJ52627.1"/>
    </source>
</evidence>
<dbReference type="Proteomes" id="UP000322245">
    <property type="component" value="Unassembled WGS sequence"/>
</dbReference>
<sequence length="156" mass="17640">MLRQNKRLNKIIKSGQAETYWDDDVLEGEQFHGKRLSTTTERNLEQWFQALVYLLPSILGGNGEPFVVKLFPFEDAVVPVGFGLAGLDNFVQSLVLARHGGGASGAEESEVGREVEEEETWMQCRFSPSQKFFTIARYNQHGTSARNSQRLWSAKE</sequence>
<name>A0A5D3AM75_9TREE</name>
<evidence type="ECO:0000313" key="2">
    <source>
        <dbReference type="Proteomes" id="UP000322245"/>
    </source>
</evidence>
<protein>
    <submittedName>
        <fullName evidence="1">Uncharacterized protein</fullName>
    </submittedName>
</protein>
<dbReference type="AlphaFoldDB" id="A0A5D3AM75"/>
<reference evidence="1 2" key="1">
    <citation type="submission" date="2017-05" db="EMBL/GenBank/DDBJ databases">
        <title>The Genome Sequence of Tsuchiyaea wingfieldii DSM 27421.</title>
        <authorList>
            <person name="Cuomo C."/>
            <person name="Passer A."/>
            <person name="Billmyre B."/>
            <person name="Heitman J."/>
        </authorList>
    </citation>
    <scope>NUCLEOTIDE SEQUENCE [LARGE SCALE GENOMIC DNA]</scope>
    <source>
        <strain evidence="1 2">DSM 27421</strain>
    </source>
</reference>
<organism evidence="1 2">
    <name type="scientific">Cryptococcus floricola</name>
    <dbReference type="NCBI Taxonomy" id="2591691"/>
    <lineage>
        <taxon>Eukaryota</taxon>
        <taxon>Fungi</taxon>
        <taxon>Dikarya</taxon>
        <taxon>Basidiomycota</taxon>
        <taxon>Agaricomycotina</taxon>
        <taxon>Tremellomycetes</taxon>
        <taxon>Tremellales</taxon>
        <taxon>Cryptococcaceae</taxon>
        <taxon>Cryptococcus</taxon>
    </lineage>
</organism>
<dbReference type="EMBL" id="NIDF01000124">
    <property type="protein sequence ID" value="TYJ52627.1"/>
    <property type="molecule type" value="Genomic_DNA"/>
</dbReference>
<gene>
    <name evidence="1" type="ORF">B9479_006759</name>
</gene>
<accession>A0A5D3AM75</accession>
<comment type="caution">
    <text evidence="1">The sequence shown here is derived from an EMBL/GenBank/DDBJ whole genome shotgun (WGS) entry which is preliminary data.</text>
</comment>